<name>A0A1I3RZ80_9ACTN</name>
<dbReference type="InterPro" id="IPR029068">
    <property type="entry name" value="Glyas_Bleomycin-R_OHBP_Dase"/>
</dbReference>
<dbReference type="EMBL" id="FOQY01000009">
    <property type="protein sequence ID" value="SFJ51628.1"/>
    <property type="molecule type" value="Genomic_DNA"/>
</dbReference>
<sequence length="113" mass="12005">MSVSIGNICIDTNDLAGGTAFWQAVTGYQVASSDEGTTYLEDSGKRGVGLSLQAVPEGREGKNRLHLDLFTDDLAGEVDRIRALGATEVQRFDADGWVVLADPDGNRFCVVAA</sequence>
<evidence type="ECO:0000313" key="2">
    <source>
        <dbReference type="EMBL" id="SFJ51628.1"/>
    </source>
</evidence>
<dbReference type="RefSeq" id="WP_093887825.1">
    <property type="nucleotide sequence ID" value="NZ_FOQY01000009.1"/>
</dbReference>
<keyword evidence="3" id="KW-1185">Reference proteome</keyword>
<dbReference type="Proteomes" id="UP000199111">
    <property type="component" value="Unassembled WGS sequence"/>
</dbReference>
<accession>A0A1I3RZ80</accession>
<dbReference type="PANTHER" id="PTHR35908">
    <property type="entry name" value="HYPOTHETICAL FUSION PROTEIN"/>
    <property type="match status" value="1"/>
</dbReference>
<dbReference type="SUPFAM" id="SSF54593">
    <property type="entry name" value="Glyoxalase/Bleomycin resistance protein/Dihydroxybiphenyl dioxygenase"/>
    <property type="match status" value="1"/>
</dbReference>
<proteinExistence type="predicted"/>
<dbReference type="Gene3D" id="3.10.180.10">
    <property type="entry name" value="2,3-Dihydroxybiphenyl 1,2-Dioxygenase, domain 1"/>
    <property type="match status" value="1"/>
</dbReference>
<dbReference type="InterPro" id="IPR041581">
    <property type="entry name" value="Glyoxalase_6"/>
</dbReference>
<organism evidence="2 3">
    <name type="scientific">Streptosporangium canum</name>
    <dbReference type="NCBI Taxonomy" id="324952"/>
    <lineage>
        <taxon>Bacteria</taxon>
        <taxon>Bacillati</taxon>
        <taxon>Actinomycetota</taxon>
        <taxon>Actinomycetes</taxon>
        <taxon>Streptosporangiales</taxon>
        <taxon>Streptosporangiaceae</taxon>
        <taxon>Streptosporangium</taxon>
    </lineage>
</organism>
<dbReference type="GeneID" id="96299024"/>
<evidence type="ECO:0000313" key="3">
    <source>
        <dbReference type="Proteomes" id="UP000199111"/>
    </source>
</evidence>
<feature type="domain" description="Glyoxalase-like" evidence="1">
    <location>
        <begin position="8"/>
        <end position="111"/>
    </location>
</feature>
<dbReference type="PANTHER" id="PTHR35908:SF1">
    <property type="entry name" value="CONSERVED PROTEIN"/>
    <property type="match status" value="1"/>
</dbReference>
<dbReference type="Pfam" id="PF18029">
    <property type="entry name" value="Glyoxalase_6"/>
    <property type="match status" value="1"/>
</dbReference>
<evidence type="ECO:0000259" key="1">
    <source>
        <dbReference type="Pfam" id="PF18029"/>
    </source>
</evidence>
<gene>
    <name evidence="2" type="ORF">SAMN05216275_109238</name>
</gene>
<dbReference type="AlphaFoldDB" id="A0A1I3RZ80"/>
<reference evidence="3" key="1">
    <citation type="submission" date="2016-10" db="EMBL/GenBank/DDBJ databases">
        <authorList>
            <person name="Varghese N."/>
            <person name="Submissions S."/>
        </authorList>
    </citation>
    <scope>NUCLEOTIDE SEQUENCE [LARGE SCALE GENOMIC DNA]</scope>
    <source>
        <strain evidence="3">CGMCC 4.2126</strain>
    </source>
</reference>
<dbReference type="CDD" id="cd06587">
    <property type="entry name" value="VOC"/>
    <property type="match status" value="1"/>
</dbReference>
<protein>
    <recommendedName>
        <fullName evidence="1">Glyoxalase-like domain-containing protein</fullName>
    </recommendedName>
</protein>